<dbReference type="InterPro" id="IPR001736">
    <property type="entry name" value="PLipase_D/transphosphatidylase"/>
</dbReference>
<dbReference type="InterPro" id="IPR051406">
    <property type="entry name" value="PLD_domain"/>
</dbReference>
<dbReference type="Pfam" id="PF13091">
    <property type="entry name" value="PLDc_2"/>
    <property type="match status" value="1"/>
</dbReference>
<name>A0A6F8ZFG7_9FIRM</name>
<proteinExistence type="inferred from homology"/>
<accession>A0A6F8ZFG7</accession>
<dbReference type="PROSITE" id="PS50035">
    <property type="entry name" value="PLD"/>
    <property type="match status" value="1"/>
</dbReference>
<dbReference type="Proteomes" id="UP000503399">
    <property type="component" value="Chromosome"/>
</dbReference>
<dbReference type="InterPro" id="IPR025202">
    <property type="entry name" value="PLD-like_dom"/>
</dbReference>
<evidence type="ECO:0000256" key="1">
    <source>
        <dbReference type="ARBA" id="ARBA00000798"/>
    </source>
</evidence>
<dbReference type="GO" id="GO:0016042">
    <property type="term" value="P:lipid catabolic process"/>
    <property type="evidence" value="ECO:0007669"/>
    <property type="project" value="UniProtKB-KW"/>
</dbReference>
<keyword evidence="5" id="KW-0442">Lipid degradation</keyword>
<dbReference type="GO" id="GO:0004630">
    <property type="term" value="F:phospholipase D activity"/>
    <property type="evidence" value="ECO:0007669"/>
    <property type="project" value="UniProtKB-EC"/>
</dbReference>
<dbReference type="PANTHER" id="PTHR43856:SF1">
    <property type="entry name" value="MITOCHONDRIAL CARDIOLIPIN HYDROLASE"/>
    <property type="match status" value="1"/>
</dbReference>
<dbReference type="EC" id="3.1.4.4" evidence="3"/>
<evidence type="ECO:0000256" key="2">
    <source>
        <dbReference type="ARBA" id="ARBA00008664"/>
    </source>
</evidence>
<evidence type="ECO:0000256" key="6">
    <source>
        <dbReference type="ARBA" id="ARBA00023098"/>
    </source>
</evidence>
<dbReference type="EMBL" id="LR778114">
    <property type="protein sequence ID" value="CAB1128444.1"/>
    <property type="molecule type" value="Genomic_DNA"/>
</dbReference>
<protein>
    <recommendedName>
        <fullName evidence="3">phospholipase D</fullName>
        <ecNumber evidence="3">3.1.4.4</ecNumber>
    </recommendedName>
</protein>
<evidence type="ECO:0000256" key="4">
    <source>
        <dbReference type="ARBA" id="ARBA00022801"/>
    </source>
</evidence>
<feature type="domain" description="PLD phosphodiesterase" evidence="7">
    <location>
        <begin position="95"/>
        <end position="122"/>
    </location>
</feature>
<keyword evidence="9" id="KW-1185">Reference proteome</keyword>
<dbReference type="KEGG" id="hfv:R50_0938"/>
<evidence type="ECO:0000256" key="3">
    <source>
        <dbReference type="ARBA" id="ARBA00012027"/>
    </source>
</evidence>
<organism evidence="8 9">
    <name type="scientific">Candidatus Hydrogenisulfobacillus filiaventi</name>
    <dbReference type="NCBI Taxonomy" id="2707344"/>
    <lineage>
        <taxon>Bacteria</taxon>
        <taxon>Bacillati</taxon>
        <taxon>Bacillota</taxon>
        <taxon>Clostridia</taxon>
        <taxon>Eubacteriales</taxon>
        <taxon>Clostridiales Family XVII. Incertae Sedis</taxon>
        <taxon>Candidatus Hydrogenisulfobacillus</taxon>
    </lineage>
</organism>
<dbReference type="SUPFAM" id="SSF56024">
    <property type="entry name" value="Phospholipase D/nuclease"/>
    <property type="match status" value="1"/>
</dbReference>
<dbReference type="GO" id="GO:0006793">
    <property type="term" value="P:phosphorus metabolic process"/>
    <property type="evidence" value="ECO:0007669"/>
    <property type="project" value="UniProtKB-ARBA"/>
</dbReference>
<evidence type="ECO:0000256" key="5">
    <source>
        <dbReference type="ARBA" id="ARBA00022963"/>
    </source>
</evidence>
<evidence type="ECO:0000259" key="7">
    <source>
        <dbReference type="PROSITE" id="PS50035"/>
    </source>
</evidence>
<evidence type="ECO:0000313" key="9">
    <source>
        <dbReference type="Proteomes" id="UP000503399"/>
    </source>
</evidence>
<reference evidence="8 9" key="1">
    <citation type="submission" date="2020-02" db="EMBL/GenBank/DDBJ databases">
        <authorList>
            <person name="Hogendoorn C."/>
        </authorList>
    </citation>
    <scope>NUCLEOTIDE SEQUENCE [LARGE SCALE GENOMIC DNA]</scope>
    <source>
        <strain evidence="8">R501</strain>
    </source>
</reference>
<dbReference type="GO" id="GO:0016891">
    <property type="term" value="F:RNA endonuclease activity producing 5'-phosphomonoesters, hydrolytic mechanism"/>
    <property type="evidence" value="ECO:0007669"/>
    <property type="project" value="TreeGrafter"/>
</dbReference>
<sequence length="165" mass="18690">MGITVELGIRTWFSPEDDTQTVFLDFLRQAQHSLRLAVYSFHLPVAVDILSQQLRAGVNVALVLDHSQAERALELPEIRQLLATGAEVTVGTSRLHAIMHHKFAVADGMRVLTGSWNFTLSASREDNFIQVTSNPEYARLFLDKWQAMRAWMRTHEPQWQPPAGP</sequence>
<comment type="catalytic activity">
    <reaction evidence="1">
        <text>a 1,2-diacyl-sn-glycero-3-phosphocholine + H2O = a 1,2-diacyl-sn-glycero-3-phosphate + choline + H(+)</text>
        <dbReference type="Rhea" id="RHEA:14445"/>
        <dbReference type="ChEBI" id="CHEBI:15354"/>
        <dbReference type="ChEBI" id="CHEBI:15377"/>
        <dbReference type="ChEBI" id="CHEBI:15378"/>
        <dbReference type="ChEBI" id="CHEBI:57643"/>
        <dbReference type="ChEBI" id="CHEBI:58608"/>
        <dbReference type="EC" id="3.1.4.4"/>
    </reaction>
</comment>
<keyword evidence="4" id="KW-0378">Hydrolase</keyword>
<comment type="similarity">
    <text evidence="2">Belongs to the phospholipase D family.</text>
</comment>
<keyword evidence="6" id="KW-0443">Lipid metabolism</keyword>
<gene>
    <name evidence="8" type="ORF">R50_0938</name>
</gene>
<dbReference type="Gene3D" id="3.30.870.10">
    <property type="entry name" value="Endonuclease Chain A"/>
    <property type="match status" value="1"/>
</dbReference>
<dbReference type="AlphaFoldDB" id="A0A6F8ZFG7"/>
<dbReference type="PANTHER" id="PTHR43856">
    <property type="entry name" value="CARDIOLIPIN HYDROLASE"/>
    <property type="match status" value="1"/>
</dbReference>
<evidence type="ECO:0000313" key="8">
    <source>
        <dbReference type="EMBL" id="CAB1128444.1"/>
    </source>
</evidence>